<protein>
    <submittedName>
        <fullName evidence="2">Uncharacterized protein</fullName>
    </submittedName>
</protein>
<evidence type="ECO:0000256" key="1">
    <source>
        <dbReference type="SAM" id="MobiDB-lite"/>
    </source>
</evidence>
<sequence length="235" mass="26700">MADQTNVKYSLHSQQTSTPTLLQVGHRSKRLQNSRLQEENNFQHDNLESRSMIQETVDSDDVVTDVDEQACLSSSKSLATPLVNRPQSVHSWHGITDIDQATAHTNTRQRFSEFRISSILRNLILSDSTRNGSLAQEDEQNQSVSTVLDSSQPVELLSRNNSDENIEFRSRNKSEENVKYRLTKNHSEANVVLIARNHSEANVELCLTKNRSDENVELVTKNHSDLNVKLMETRS</sequence>
<name>A0A0B6YR35_9EUPU</name>
<reference evidence="2" key="1">
    <citation type="submission" date="2014-12" db="EMBL/GenBank/DDBJ databases">
        <title>Insight into the proteome of Arion vulgaris.</title>
        <authorList>
            <person name="Aradska J."/>
            <person name="Bulat T."/>
            <person name="Smidak R."/>
            <person name="Sarate P."/>
            <person name="Gangsoo J."/>
            <person name="Sialana F."/>
            <person name="Bilban M."/>
            <person name="Lubec G."/>
        </authorList>
    </citation>
    <scope>NUCLEOTIDE SEQUENCE</scope>
    <source>
        <tissue evidence="2">Skin</tissue>
    </source>
</reference>
<dbReference type="AlphaFoldDB" id="A0A0B6YR35"/>
<organism evidence="2">
    <name type="scientific">Arion vulgaris</name>
    <dbReference type="NCBI Taxonomy" id="1028688"/>
    <lineage>
        <taxon>Eukaryota</taxon>
        <taxon>Metazoa</taxon>
        <taxon>Spiralia</taxon>
        <taxon>Lophotrochozoa</taxon>
        <taxon>Mollusca</taxon>
        <taxon>Gastropoda</taxon>
        <taxon>Heterobranchia</taxon>
        <taxon>Euthyneura</taxon>
        <taxon>Panpulmonata</taxon>
        <taxon>Eupulmonata</taxon>
        <taxon>Stylommatophora</taxon>
        <taxon>Helicina</taxon>
        <taxon>Arionoidea</taxon>
        <taxon>Arionidae</taxon>
        <taxon>Arion</taxon>
    </lineage>
</organism>
<evidence type="ECO:0000313" key="2">
    <source>
        <dbReference type="EMBL" id="CEK58698.1"/>
    </source>
</evidence>
<accession>A0A0B6YR35</accession>
<feature type="region of interest" description="Disordered" evidence="1">
    <location>
        <begin position="1"/>
        <end position="42"/>
    </location>
</feature>
<dbReference type="EMBL" id="HACG01011833">
    <property type="protein sequence ID" value="CEK58698.1"/>
    <property type="molecule type" value="Transcribed_RNA"/>
</dbReference>
<proteinExistence type="predicted"/>
<feature type="non-terminal residue" evidence="2">
    <location>
        <position position="235"/>
    </location>
</feature>
<feature type="compositionally biased region" description="Polar residues" evidence="1">
    <location>
        <begin position="1"/>
        <end position="21"/>
    </location>
</feature>
<gene>
    <name evidence="2" type="primary">ORF33915</name>
</gene>